<comment type="caution">
    <text evidence="2">The sequence shown here is derived from an EMBL/GenBank/DDBJ whole genome shotgun (WGS) entry which is preliminary data.</text>
</comment>
<dbReference type="Proteomes" id="UP001176961">
    <property type="component" value="Unassembled WGS sequence"/>
</dbReference>
<proteinExistence type="predicted"/>
<protein>
    <submittedName>
        <fullName evidence="2">Uncharacterized protein</fullName>
    </submittedName>
</protein>
<dbReference type="EMBL" id="CATQJL010000076">
    <property type="protein sequence ID" value="CAJ0592330.1"/>
    <property type="molecule type" value="Genomic_DNA"/>
</dbReference>
<feature type="region of interest" description="Disordered" evidence="1">
    <location>
        <begin position="1"/>
        <end position="21"/>
    </location>
</feature>
<keyword evidence="3" id="KW-1185">Reference proteome</keyword>
<feature type="compositionally biased region" description="Basic and acidic residues" evidence="1">
    <location>
        <begin position="1"/>
        <end position="15"/>
    </location>
</feature>
<gene>
    <name evidence="2" type="ORF">CYNAS_LOCUS4313</name>
</gene>
<reference evidence="2" key="1">
    <citation type="submission" date="2023-07" db="EMBL/GenBank/DDBJ databases">
        <authorList>
            <consortium name="CYATHOMIX"/>
        </authorList>
    </citation>
    <scope>NUCLEOTIDE SEQUENCE</scope>
    <source>
        <strain evidence="2">N/A</strain>
    </source>
</reference>
<evidence type="ECO:0000313" key="3">
    <source>
        <dbReference type="Proteomes" id="UP001176961"/>
    </source>
</evidence>
<dbReference type="AlphaFoldDB" id="A0AA36GI26"/>
<accession>A0AA36GI26</accession>
<sequence length="245" mass="27802">MKRTRLKEMREETQKLADSSNKLADSVNSTISAWESSVESSKEMLSQEFMSLIIPVLKLKQMPTIKGYGQQANALQKSIDVRKKEIEETFAYLREIGEATGAQDIEIFDIDKIKDNIDQLKDTMQGIGDIEFERFFGDNGLITLYDQDLKKLDEINEAYEESARLIDKVAKAKEQYYNGDYEGAQKTIDSIASVNDAIIENANSSSDEIREAYKNKLEEALTAYEKAKSPKMLPKMELKPETNGL</sequence>
<evidence type="ECO:0000256" key="1">
    <source>
        <dbReference type="SAM" id="MobiDB-lite"/>
    </source>
</evidence>
<name>A0AA36GI26_CYLNA</name>
<evidence type="ECO:0000313" key="2">
    <source>
        <dbReference type="EMBL" id="CAJ0592330.1"/>
    </source>
</evidence>
<organism evidence="2 3">
    <name type="scientific">Cylicocyclus nassatus</name>
    <name type="common">Nematode worm</name>
    <dbReference type="NCBI Taxonomy" id="53992"/>
    <lineage>
        <taxon>Eukaryota</taxon>
        <taxon>Metazoa</taxon>
        <taxon>Ecdysozoa</taxon>
        <taxon>Nematoda</taxon>
        <taxon>Chromadorea</taxon>
        <taxon>Rhabditida</taxon>
        <taxon>Rhabditina</taxon>
        <taxon>Rhabditomorpha</taxon>
        <taxon>Strongyloidea</taxon>
        <taxon>Strongylidae</taxon>
        <taxon>Cylicocyclus</taxon>
    </lineage>
</organism>